<evidence type="ECO:0000259" key="1">
    <source>
        <dbReference type="Pfam" id="PF04965"/>
    </source>
</evidence>
<feature type="domain" description="IraD/Gp25-like" evidence="1">
    <location>
        <begin position="11"/>
        <end position="98"/>
    </location>
</feature>
<dbReference type="Pfam" id="PF04965">
    <property type="entry name" value="GPW_gp25"/>
    <property type="match status" value="1"/>
</dbReference>
<protein>
    <submittedName>
        <fullName evidence="3">GPW/gp25 family protein</fullName>
    </submittedName>
</protein>
<dbReference type="Proteomes" id="UP000676428">
    <property type="component" value="Chromosome"/>
</dbReference>
<name>A0ABX8DHI1_9GAMM</name>
<evidence type="ECO:0000313" key="4">
    <source>
        <dbReference type="Proteomes" id="UP000676428"/>
    </source>
</evidence>
<dbReference type="EMBL" id="CP074572">
    <property type="protein sequence ID" value="QVK22197.1"/>
    <property type="molecule type" value="Genomic_DNA"/>
</dbReference>
<evidence type="ECO:0000313" key="2">
    <source>
        <dbReference type="EMBL" id="QVK22197.1"/>
    </source>
</evidence>
<organism evidence="3 4">
    <name type="scientific">Shewanella dokdonensis</name>
    <dbReference type="NCBI Taxonomy" id="712036"/>
    <lineage>
        <taxon>Bacteria</taxon>
        <taxon>Pseudomonadati</taxon>
        <taxon>Pseudomonadota</taxon>
        <taxon>Gammaproteobacteria</taxon>
        <taxon>Alteromonadales</taxon>
        <taxon>Shewanellaceae</taxon>
        <taxon>Shewanella</taxon>
    </lineage>
</organism>
<dbReference type="RefSeq" id="WP_213680854.1">
    <property type="nucleotide sequence ID" value="NZ_CP074572.1"/>
</dbReference>
<dbReference type="InterPro" id="IPR007048">
    <property type="entry name" value="IraD/Gp25-like"/>
</dbReference>
<dbReference type="Gene3D" id="3.10.450.40">
    <property type="match status" value="1"/>
</dbReference>
<keyword evidence="4" id="KW-1185">Reference proteome</keyword>
<evidence type="ECO:0000313" key="3">
    <source>
        <dbReference type="EMBL" id="QVK23257.1"/>
    </source>
</evidence>
<accession>A0ABX8DHI1</accession>
<gene>
    <name evidence="2" type="ORF">KHX94_12225</name>
    <name evidence="3" type="ORF">KHX94_19900</name>
</gene>
<reference evidence="3" key="2">
    <citation type="submission" date="2021-05" db="EMBL/GenBank/DDBJ databases">
        <authorList>
            <person name="Liu G."/>
        </authorList>
    </citation>
    <scope>NUCLEOTIDE SEQUENCE</scope>
    <source>
        <strain evidence="3">DSM 23626</strain>
    </source>
</reference>
<reference evidence="3 4" key="1">
    <citation type="journal article" date="2012" name="Int. J. Syst. Evol. Microbiol.">
        <title>Shewanella dokdonensis sp. nov., isolated from seawater.</title>
        <authorList>
            <person name="Sung H.R."/>
            <person name="Yoon J.H."/>
            <person name="Ghim S.Y."/>
        </authorList>
    </citation>
    <scope>NUCLEOTIDE SEQUENCE [LARGE SCALE GENOMIC DNA]</scope>
    <source>
        <strain evidence="3 4">DSM 23626</strain>
    </source>
</reference>
<proteinExistence type="predicted"/>
<sequence>MNVTTGQRLSTRDHIAQSIRDILCTPIGSRVMRRDYGSALFELIDQPQHGATRLRLMAAIVDALTQWEPRVRITAVTLGNSALDGKLIITLEVQRSDTQSNEQYQVNYG</sequence>
<dbReference type="EMBL" id="CP074572">
    <property type="protein sequence ID" value="QVK23257.1"/>
    <property type="molecule type" value="Genomic_DNA"/>
</dbReference>
<dbReference type="SUPFAM" id="SSF160719">
    <property type="entry name" value="gpW/gp25-like"/>
    <property type="match status" value="1"/>
</dbReference>